<keyword evidence="1" id="KW-1133">Transmembrane helix</keyword>
<keyword evidence="1" id="KW-0472">Membrane</keyword>
<evidence type="ECO:0000313" key="2">
    <source>
        <dbReference type="EMBL" id="QHT97971.1"/>
    </source>
</evidence>
<evidence type="ECO:0000256" key="1">
    <source>
        <dbReference type="SAM" id="Phobius"/>
    </source>
</evidence>
<keyword evidence="1" id="KW-0812">Transmembrane</keyword>
<name>A0A6C0IXD5_9ZZZZ</name>
<dbReference type="EMBL" id="MN740286">
    <property type="protein sequence ID" value="QHT97971.1"/>
    <property type="molecule type" value="Genomic_DNA"/>
</dbReference>
<dbReference type="Gene3D" id="3.90.550.20">
    <property type="match status" value="1"/>
</dbReference>
<sequence>MIPKNIFMFWKGKRSILVNVCLERVKKLHPGFKIEVLDAPIEKVHGYDLLSVQHQSDWVRICAIEKYGGVWLDATCFLIKPVTEWVNMINTRLQGFSAPFSDECLENWAFAAPQNNELVRVWKQKFKSAIEIGFDKFKHDNKHLQKNHPILDHMPYLTMHGCYVFASKMTNMKALMKKSCDGPFQYLCRKGFDTDKAVKSLINTDHITTPFVKFRGAEHAYLQGSPYILFLFLFKHHYVSGIELLSIYSTLFFLFLLVTIYFMVTAFF</sequence>
<dbReference type="InterPro" id="IPR029044">
    <property type="entry name" value="Nucleotide-diphossugar_trans"/>
</dbReference>
<accession>A0A6C0IXD5</accession>
<dbReference type="GO" id="GO:0016757">
    <property type="term" value="F:glycosyltransferase activity"/>
    <property type="evidence" value="ECO:0007669"/>
    <property type="project" value="InterPro"/>
</dbReference>
<protein>
    <submittedName>
        <fullName evidence="2">Uncharacterized protein</fullName>
    </submittedName>
</protein>
<feature type="transmembrane region" description="Helical" evidence="1">
    <location>
        <begin position="245"/>
        <end position="264"/>
    </location>
</feature>
<organism evidence="2">
    <name type="scientific">viral metagenome</name>
    <dbReference type="NCBI Taxonomy" id="1070528"/>
    <lineage>
        <taxon>unclassified sequences</taxon>
        <taxon>metagenomes</taxon>
        <taxon>organismal metagenomes</taxon>
    </lineage>
</organism>
<proteinExistence type="predicted"/>
<dbReference type="InterPro" id="IPR008441">
    <property type="entry name" value="AfumC-like_glycosyl_Trfase"/>
</dbReference>
<reference evidence="2" key="1">
    <citation type="journal article" date="2020" name="Nature">
        <title>Giant virus diversity and host interactions through global metagenomics.</title>
        <authorList>
            <person name="Schulz F."/>
            <person name="Roux S."/>
            <person name="Paez-Espino D."/>
            <person name="Jungbluth S."/>
            <person name="Walsh D.A."/>
            <person name="Denef V.J."/>
            <person name="McMahon K.D."/>
            <person name="Konstantinidis K.T."/>
            <person name="Eloe-Fadrosh E.A."/>
            <person name="Kyrpides N.C."/>
            <person name="Woyke T."/>
        </authorList>
    </citation>
    <scope>NUCLEOTIDE SEQUENCE</scope>
    <source>
        <strain evidence="2">GVMAG-M-3300025626-8</strain>
    </source>
</reference>
<dbReference type="AlphaFoldDB" id="A0A6C0IXD5"/>
<dbReference type="Pfam" id="PF05704">
    <property type="entry name" value="Caps_synth"/>
    <property type="match status" value="1"/>
</dbReference>
<dbReference type="SUPFAM" id="SSF53448">
    <property type="entry name" value="Nucleotide-diphospho-sugar transferases"/>
    <property type="match status" value="1"/>
</dbReference>